<gene>
    <name evidence="2" type="ORF">DM868_00955</name>
</gene>
<comment type="caution">
    <text evidence="2">The sequence shown here is derived from an EMBL/GenBank/DDBJ whole genome shotgun (WGS) entry which is preliminary data.</text>
</comment>
<feature type="domain" description="Aminoglycoside phosphotransferase" evidence="1">
    <location>
        <begin position="34"/>
        <end position="287"/>
    </location>
</feature>
<dbReference type="Proteomes" id="UP000308037">
    <property type="component" value="Unassembled WGS sequence"/>
</dbReference>
<keyword evidence="2" id="KW-0808">Transferase</keyword>
<proteinExistence type="predicted"/>
<dbReference type="InterPro" id="IPR002575">
    <property type="entry name" value="Aminoglycoside_PTrfase"/>
</dbReference>
<dbReference type="InterPro" id="IPR041726">
    <property type="entry name" value="ACAD10_11_N"/>
</dbReference>
<evidence type="ECO:0000313" key="3">
    <source>
        <dbReference type="Proteomes" id="UP000308037"/>
    </source>
</evidence>
<sequence length="360" mass="41761">MTGTDSDYFGRIVNKDSLRAYLTAELGSVEDYDVRHHQEGHSNETLFVTWGDTELVIRRPPPGDIAENAHDVLREYKVIHALQDTDVRVPRTVLACEDETIIGDEFYAMERQDGDVLRDTEPERFATPEKRERIGHEMVDRLVEIHDVDYDAVGLSKGDFGYPAGFTHRQVKRWSKQLKWAFKVTEDEREVEELYEVMEWLEDNVPSDDQYPHTLVHGDYKLDNVMFGPTEDPKIAAIFDWELSTLGDPFTDLGWMLFYWREPKDPEPAIPSLDQPFMTNDGYPTRQELIDRYERKTGFEYDNPTFYWVLATYKLAGLGEMFFRRHLEGNADDPMYPKMRDGVPALADQALAIIDGDMTI</sequence>
<organism evidence="2 3">
    <name type="scientific">Natronomonas salsuginis</name>
    <dbReference type="NCBI Taxonomy" id="2217661"/>
    <lineage>
        <taxon>Archaea</taxon>
        <taxon>Methanobacteriati</taxon>
        <taxon>Methanobacteriota</taxon>
        <taxon>Stenosarchaea group</taxon>
        <taxon>Halobacteria</taxon>
        <taxon>Halobacteriales</taxon>
        <taxon>Natronomonadaceae</taxon>
        <taxon>Natronomonas</taxon>
    </lineage>
</organism>
<dbReference type="Gene3D" id="3.30.200.20">
    <property type="entry name" value="Phosphorylase Kinase, domain 1"/>
    <property type="match status" value="1"/>
</dbReference>
<evidence type="ECO:0000313" key="2">
    <source>
        <dbReference type="EMBL" id="TKR27690.1"/>
    </source>
</evidence>
<dbReference type="InterPro" id="IPR011009">
    <property type="entry name" value="Kinase-like_dom_sf"/>
</dbReference>
<dbReference type="SUPFAM" id="SSF56112">
    <property type="entry name" value="Protein kinase-like (PK-like)"/>
    <property type="match status" value="1"/>
</dbReference>
<dbReference type="EMBL" id="QKNX01000001">
    <property type="protein sequence ID" value="TKR27690.1"/>
    <property type="molecule type" value="Genomic_DNA"/>
</dbReference>
<evidence type="ECO:0000259" key="1">
    <source>
        <dbReference type="Pfam" id="PF01636"/>
    </source>
</evidence>
<dbReference type="CDD" id="cd05154">
    <property type="entry name" value="ACAD10_11_N-like"/>
    <property type="match status" value="1"/>
</dbReference>
<accession>A0A4U5JE57</accession>
<name>A0A4U5JE57_9EURY</name>
<dbReference type="RefSeq" id="WP_137274991.1">
    <property type="nucleotide sequence ID" value="NZ_QKNX01000001.1"/>
</dbReference>
<dbReference type="AlphaFoldDB" id="A0A4U5JE57"/>
<dbReference type="GO" id="GO:0016740">
    <property type="term" value="F:transferase activity"/>
    <property type="evidence" value="ECO:0007669"/>
    <property type="project" value="UniProtKB-KW"/>
</dbReference>
<protein>
    <submittedName>
        <fullName evidence="2">Phosphotransferase family protein</fullName>
    </submittedName>
</protein>
<dbReference type="OrthoDB" id="350437at2157"/>
<dbReference type="Pfam" id="PF01636">
    <property type="entry name" value="APH"/>
    <property type="match status" value="1"/>
</dbReference>
<dbReference type="InterPro" id="IPR052898">
    <property type="entry name" value="ACAD10-like"/>
</dbReference>
<dbReference type="PANTHER" id="PTHR47829:SF1">
    <property type="entry name" value="HAD FAMILY PHOSPHATASE"/>
    <property type="match status" value="1"/>
</dbReference>
<dbReference type="PANTHER" id="PTHR47829">
    <property type="entry name" value="HYDROLASE, PUTATIVE (AFU_ORTHOLOGUE AFUA_1G12880)-RELATED"/>
    <property type="match status" value="1"/>
</dbReference>
<dbReference type="Gene3D" id="3.90.1200.10">
    <property type="match status" value="1"/>
</dbReference>
<keyword evidence="3" id="KW-1185">Reference proteome</keyword>
<reference evidence="2 3" key="1">
    <citation type="submission" date="2019-04" db="EMBL/GenBank/DDBJ databases">
        <title>Natronomonas sp. F20-122 a newhaloarchaeon isolated from a saline saltern of Isla Bacuta, Huelva, Spain.</title>
        <authorList>
            <person name="Duran-Viseras A."/>
            <person name="Sanchez-Porro C."/>
            <person name="Ventosa A."/>
        </authorList>
    </citation>
    <scope>NUCLEOTIDE SEQUENCE [LARGE SCALE GENOMIC DNA]</scope>
    <source>
        <strain evidence="2 3">F20-122</strain>
    </source>
</reference>